<dbReference type="RefSeq" id="WP_248936360.1">
    <property type="nucleotide sequence ID" value="NZ_JAKILF010000004.1"/>
</dbReference>
<dbReference type="EMBL" id="JBHRTD010000017">
    <property type="protein sequence ID" value="MFC3139874.1"/>
    <property type="molecule type" value="Genomic_DNA"/>
</dbReference>
<gene>
    <name evidence="1" type="ORF">ACFOE0_17060</name>
</gene>
<reference evidence="2" key="1">
    <citation type="journal article" date="2019" name="Int. J. Syst. Evol. Microbiol.">
        <title>The Global Catalogue of Microorganisms (GCM) 10K type strain sequencing project: providing services to taxonomists for standard genome sequencing and annotation.</title>
        <authorList>
            <consortium name="The Broad Institute Genomics Platform"/>
            <consortium name="The Broad Institute Genome Sequencing Center for Infectious Disease"/>
            <person name="Wu L."/>
            <person name="Ma J."/>
        </authorList>
    </citation>
    <scope>NUCLEOTIDE SEQUENCE [LARGE SCALE GENOMIC DNA]</scope>
    <source>
        <strain evidence="2">KCTC 52277</strain>
    </source>
</reference>
<dbReference type="InterPro" id="IPR021879">
    <property type="entry name" value="VC2046_fam"/>
</dbReference>
<protein>
    <submittedName>
        <fullName evidence="1">VC2046/SO_2500 family protein</fullName>
    </submittedName>
</protein>
<dbReference type="Pfam" id="PF11993">
    <property type="entry name" value="VC2046"/>
    <property type="match status" value="1"/>
</dbReference>
<accession>A0ABV7GEC5</accession>
<evidence type="ECO:0000313" key="2">
    <source>
        <dbReference type="Proteomes" id="UP001595621"/>
    </source>
</evidence>
<organism evidence="1 2">
    <name type="scientific">Shewanella submarina</name>
    <dbReference type="NCBI Taxonomy" id="2016376"/>
    <lineage>
        <taxon>Bacteria</taxon>
        <taxon>Pseudomonadati</taxon>
        <taxon>Pseudomonadota</taxon>
        <taxon>Gammaproteobacteria</taxon>
        <taxon>Alteromonadales</taxon>
        <taxon>Shewanellaceae</taxon>
        <taxon>Shewanella</taxon>
    </lineage>
</organism>
<keyword evidence="2" id="KW-1185">Reference proteome</keyword>
<evidence type="ECO:0000313" key="1">
    <source>
        <dbReference type="EMBL" id="MFC3139874.1"/>
    </source>
</evidence>
<name>A0ABV7GEC5_9GAMM</name>
<sequence length="173" mass="19362">MRVEPVLINELQLGDTLNRAIEFNRRGEFGLLLAMLSNDARDMAQFTLSQDLPLEAKLKLEFELPESQPLTADLSSDYIVDNSSHFLAEGARSFQLHQALVPEALVIRGGRESAMSEVLDNTDLHTRLRMEDARAEMPETLTLADILTMQRNFSRKLAGLSDQHLGEPEVTGI</sequence>
<comment type="caution">
    <text evidence="1">The sequence shown here is derived from an EMBL/GenBank/DDBJ whole genome shotgun (WGS) entry which is preliminary data.</text>
</comment>
<dbReference type="Proteomes" id="UP001595621">
    <property type="component" value="Unassembled WGS sequence"/>
</dbReference>
<proteinExistence type="predicted"/>